<keyword evidence="10" id="KW-1185">Reference proteome</keyword>
<evidence type="ECO:0000256" key="3">
    <source>
        <dbReference type="ARBA" id="ARBA00022475"/>
    </source>
</evidence>
<feature type="transmembrane region" description="Helical" evidence="8">
    <location>
        <begin position="906"/>
        <end position="927"/>
    </location>
</feature>
<feature type="transmembrane region" description="Helical" evidence="8">
    <location>
        <begin position="334"/>
        <end position="353"/>
    </location>
</feature>
<dbReference type="Gene3D" id="1.20.1640.10">
    <property type="entry name" value="Multidrug efflux transporter AcrB transmembrane domain"/>
    <property type="match status" value="2"/>
</dbReference>
<feature type="transmembrane region" description="Helical" evidence="8">
    <location>
        <begin position="12"/>
        <end position="29"/>
    </location>
</feature>
<feature type="transmembrane region" description="Helical" evidence="8">
    <location>
        <begin position="431"/>
        <end position="451"/>
    </location>
</feature>
<keyword evidence="4" id="KW-0997">Cell inner membrane</keyword>
<evidence type="ECO:0000256" key="4">
    <source>
        <dbReference type="ARBA" id="ARBA00022519"/>
    </source>
</evidence>
<dbReference type="InterPro" id="IPR001036">
    <property type="entry name" value="Acrflvin-R"/>
</dbReference>
<dbReference type="GO" id="GO:0005886">
    <property type="term" value="C:plasma membrane"/>
    <property type="evidence" value="ECO:0007669"/>
    <property type="project" value="UniProtKB-SubCell"/>
</dbReference>
<evidence type="ECO:0000256" key="6">
    <source>
        <dbReference type="ARBA" id="ARBA00022989"/>
    </source>
</evidence>
<sequence length="1035" mass="113945">MLLSDISVKRPVFAAVISMLLLAFGLLSFERLPLREYPDIDPPIVSITTTYTGASAEVVESRITQLIEDRIAGIEGIKTVTSTSRDGVSAISIEFELSRDIDAAANDVRDRVARISANLPEEADPPEVQKTDSDERVIMWLNLTSTELNPLELADYANRYVVDRFSVIDGVARVLVSGASDYAMRIWLDRQAMAAHKITTTDVQNALTRENLELPAGNLKSRNRDFIVKLPRQYHSVDDFEQLVIRRENNGYLLRLGDIARIEFGASESRALFRGNGVPQVGIGIIKQSVANTLSVGEGVRREAELLRPSLPSGTELHPSYDTTVFIDSAIKEVYSTLFISAALVVLVIFLFLGDFRAMLVPALTVPVSLIATFTVLYALGYTLNLLTLLALVLAIGLVVDDSIVVLENIHRRLQQGESPLVAAYRGSRQVGFAVIATTLVLVAVFVPITFIEGDLGRLFGEFAVAMSVAVLFSSLVALTLSPMICSKLLSQQSLHSGLADFVERLLNKLENRYRTLLDGSMKKPLLSGSALLLAIIASVMLFQQIPGEFAPKEDRGVIIVMLRGPEGASFDYTVDHLMEFEQRLMPLAEQGEFKRFLIRSPNSWAGGDAYNMGTSILVLEDWNQRRSSDAIIADIRNRLKDFTGMTVIPIQPQSLGGGFSQPIEFVIGGGSYIQLAKWRDQIMSEARNNPGLLRVNDDYKETQPQFIVNVDRNRAADLGVSNQEINRSLQTLLGSRRVTTFMFDGEEYDVILEGEREAHSAPTDLANIYVRSDTTQALIPLSNLVRFSERGDASVLSRYNKVRAITISANLAEGYSQGEALDYLENITREIAPQATIDYKGQSLKYKETGSSIYFTFAMALLIVFLVLAAQFESFIHPLVILLTVPLAIAGALFGLYICGQSLNIFSQIALIMLVGLAAKNGILMVEFTNQLRDQGVDFEEAITRAAQLRLRPILMTAITTIMGAVPLLLSFGAGSESRYVIGVVIFFGVSAATLFTLFVIPMAYRLLAKHTGSPLDVTHRLDKELASQPDQEA</sequence>
<dbReference type="Gene3D" id="3.30.70.1430">
    <property type="entry name" value="Multidrug efflux transporter AcrB pore domain"/>
    <property type="match status" value="2"/>
</dbReference>
<dbReference type="Pfam" id="PF00873">
    <property type="entry name" value="ACR_tran"/>
    <property type="match status" value="1"/>
</dbReference>
<dbReference type="Gene3D" id="3.30.2090.10">
    <property type="entry name" value="Multidrug efflux transporter AcrB TolC docking domain, DN and DC subdomains"/>
    <property type="match status" value="2"/>
</dbReference>
<protein>
    <submittedName>
        <fullName evidence="9">Efflux RND transporter permease subunit</fullName>
    </submittedName>
</protein>
<dbReference type="GO" id="GO:0042910">
    <property type="term" value="F:xenobiotic transmembrane transporter activity"/>
    <property type="evidence" value="ECO:0007669"/>
    <property type="project" value="TreeGrafter"/>
</dbReference>
<dbReference type="SUPFAM" id="SSF82693">
    <property type="entry name" value="Multidrug efflux transporter AcrB pore domain, PN1, PN2, PC1 and PC2 subdomains"/>
    <property type="match status" value="3"/>
</dbReference>
<dbReference type="SUPFAM" id="SSF82714">
    <property type="entry name" value="Multidrug efflux transporter AcrB TolC docking domain, DN and DC subdomains"/>
    <property type="match status" value="2"/>
</dbReference>
<dbReference type="PANTHER" id="PTHR32063:SF14">
    <property type="entry name" value="BLL4319 PROTEIN"/>
    <property type="match status" value="1"/>
</dbReference>
<evidence type="ECO:0000256" key="8">
    <source>
        <dbReference type="SAM" id="Phobius"/>
    </source>
</evidence>
<feature type="transmembrane region" description="Helical" evidence="8">
    <location>
        <begin position="360"/>
        <end position="380"/>
    </location>
</feature>
<feature type="transmembrane region" description="Helical" evidence="8">
    <location>
        <begin position="880"/>
        <end position="900"/>
    </location>
</feature>
<evidence type="ECO:0000256" key="1">
    <source>
        <dbReference type="ARBA" id="ARBA00004429"/>
    </source>
</evidence>
<keyword evidence="3" id="KW-1003">Cell membrane</keyword>
<accession>A0A927BYC5</accession>
<evidence type="ECO:0000256" key="7">
    <source>
        <dbReference type="ARBA" id="ARBA00023136"/>
    </source>
</evidence>
<evidence type="ECO:0000313" key="9">
    <source>
        <dbReference type="EMBL" id="MBD2857818.1"/>
    </source>
</evidence>
<keyword evidence="7 8" id="KW-0472">Membrane</keyword>
<proteinExistence type="predicted"/>
<feature type="transmembrane region" description="Helical" evidence="8">
    <location>
        <begin position="955"/>
        <end position="975"/>
    </location>
</feature>
<dbReference type="Gene3D" id="3.30.70.1440">
    <property type="entry name" value="Multidrug efflux transporter AcrB pore domain"/>
    <property type="match status" value="1"/>
</dbReference>
<evidence type="ECO:0000313" key="10">
    <source>
        <dbReference type="Proteomes" id="UP000610558"/>
    </source>
</evidence>
<feature type="transmembrane region" description="Helical" evidence="8">
    <location>
        <begin position="981"/>
        <end position="1002"/>
    </location>
</feature>
<keyword evidence="6 8" id="KW-1133">Transmembrane helix</keyword>
<organism evidence="9 10">
    <name type="scientific">Spongiibacter pelagi</name>
    <dbReference type="NCBI Taxonomy" id="2760804"/>
    <lineage>
        <taxon>Bacteria</taxon>
        <taxon>Pseudomonadati</taxon>
        <taxon>Pseudomonadota</taxon>
        <taxon>Gammaproteobacteria</taxon>
        <taxon>Cellvibrionales</taxon>
        <taxon>Spongiibacteraceae</taxon>
        <taxon>Spongiibacter</taxon>
    </lineage>
</organism>
<dbReference type="FunFam" id="1.20.1640.10:FF:000001">
    <property type="entry name" value="Efflux pump membrane transporter"/>
    <property type="match status" value="1"/>
</dbReference>
<dbReference type="RefSeq" id="WP_190762034.1">
    <property type="nucleotide sequence ID" value="NZ_JACXLD010000001.1"/>
</dbReference>
<dbReference type="PANTHER" id="PTHR32063">
    <property type="match status" value="1"/>
</dbReference>
<feature type="transmembrane region" description="Helical" evidence="8">
    <location>
        <begin position="854"/>
        <end position="873"/>
    </location>
</feature>
<keyword evidence="2" id="KW-0813">Transport</keyword>
<reference evidence="9" key="1">
    <citation type="submission" date="2020-09" db="EMBL/GenBank/DDBJ databases">
        <authorList>
            <person name="Yoon J.-W."/>
        </authorList>
    </citation>
    <scope>NUCLEOTIDE SEQUENCE</scope>
    <source>
        <strain evidence="9">KMU-158</strain>
    </source>
</reference>
<comment type="caution">
    <text evidence="9">The sequence shown here is derived from an EMBL/GenBank/DDBJ whole genome shotgun (WGS) entry which is preliminary data.</text>
</comment>
<feature type="transmembrane region" description="Helical" evidence="8">
    <location>
        <begin position="386"/>
        <end position="410"/>
    </location>
</feature>
<feature type="transmembrane region" description="Helical" evidence="8">
    <location>
        <begin position="463"/>
        <end position="486"/>
    </location>
</feature>
<gene>
    <name evidence="9" type="ORF">IB286_02280</name>
</gene>
<dbReference type="EMBL" id="JACXLD010000001">
    <property type="protein sequence ID" value="MBD2857818.1"/>
    <property type="molecule type" value="Genomic_DNA"/>
</dbReference>
<dbReference type="AlphaFoldDB" id="A0A927BYC5"/>
<dbReference type="SUPFAM" id="SSF82866">
    <property type="entry name" value="Multidrug efflux transporter AcrB transmembrane domain"/>
    <property type="match status" value="2"/>
</dbReference>
<feature type="transmembrane region" description="Helical" evidence="8">
    <location>
        <begin position="525"/>
        <end position="543"/>
    </location>
</feature>
<comment type="subcellular location">
    <subcellularLocation>
        <location evidence="1">Cell inner membrane</location>
        <topology evidence="1">Multi-pass membrane protein</topology>
    </subcellularLocation>
</comment>
<name>A0A927BYC5_9GAMM</name>
<dbReference type="InterPro" id="IPR027463">
    <property type="entry name" value="AcrB_DN_DC_subdom"/>
</dbReference>
<dbReference type="PRINTS" id="PR00702">
    <property type="entry name" value="ACRIFLAVINRP"/>
</dbReference>
<keyword evidence="5 8" id="KW-0812">Transmembrane</keyword>
<dbReference type="Gene3D" id="3.30.70.1320">
    <property type="entry name" value="Multidrug efflux transporter AcrB pore domain like"/>
    <property type="match status" value="1"/>
</dbReference>
<evidence type="ECO:0000256" key="5">
    <source>
        <dbReference type="ARBA" id="ARBA00022692"/>
    </source>
</evidence>
<evidence type="ECO:0000256" key="2">
    <source>
        <dbReference type="ARBA" id="ARBA00022448"/>
    </source>
</evidence>
<dbReference type="Proteomes" id="UP000610558">
    <property type="component" value="Unassembled WGS sequence"/>
</dbReference>